<dbReference type="PANTHER" id="PTHR34293">
    <property type="entry name" value="HTH-TYPE TRANSCRIPTIONAL REGULATOR TRMBL2"/>
    <property type="match status" value="1"/>
</dbReference>
<dbReference type="GO" id="GO:0006355">
    <property type="term" value="P:regulation of DNA-templated transcription"/>
    <property type="evidence" value="ECO:0007669"/>
    <property type="project" value="InterPro"/>
</dbReference>
<dbReference type="Proteomes" id="UP000298513">
    <property type="component" value="Unassembled WGS sequence"/>
</dbReference>
<feature type="region of interest" description="Disordered" evidence="1">
    <location>
        <begin position="68"/>
        <end position="96"/>
    </location>
</feature>
<evidence type="ECO:0000313" key="3">
    <source>
        <dbReference type="Proteomes" id="UP000298513"/>
    </source>
</evidence>
<dbReference type="InterPro" id="IPR051797">
    <property type="entry name" value="TrmB-like"/>
</dbReference>
<sequence>MKRRIEMETAQRKSGTEMTVAPLQEQGPGPLREAIAACSAGLAEDVPDYRTTMRNVAEALSGLSRAVAEQADWAPPERRRPSGARPDAGETGGANSAFRYLNGLPDINRAIQNELAGAREEILTAQPDGSRPPSVLRDALASVRRQLAAGVAMRTLYQHSTRFDEPTKQYVKVVTEFGVQVRTLPEFFERLIIIDRSAAFIPGSRDRQTAVLVREPAVVGFLTDVFTRQWDRAEPFPFVPVRAAEAAGEVIPDMRESIRKLLIEGRSDKEIARRLGLSLRSLQSHVARLKEDYGAQHRLQLGYLMALSDHSPAGPDSGNSPRPRATPGETRP</sequence>
<reference evidence="2 3" key="1">
    <citation type="submission" date="2019-04" db="EMBL/GenBank/DDBJ databases">
        <title>Streptomyces sp. nov. Bv016 isolated from bark of Buahinia variegata.</title>
        <authorList>
            <person name="Kanchanasin P."/>
            <person name="Tanasupawat S."/>
            <person name="Yuki M."/>
            <person name="Kudo T."/>
        </authorList>
    </citation>
    <scope>NUCLEOTIDE SEQUENCE [LARGE SCALE GENOMIC DNA]</scope>
    <source>
        <strain evidence="2 3">JCM 4765</strain>
    </source>
</reference>
<name>A0A4Z1DKF6_STRGP</name>
<dbReference type="EMBL" id="SRRU01000003">
    <property type="protein sequence ID" value="TGN84603.1"/>
    <property type="molecule type" value="Genomic_DNA"/>
</dbReference>
<feature type="region of interest" description="Disordered" evidence="1">
    <location>
        <begin position="308"/>
        <end position="332"/>
    </location>
</feature>
<dbReference type="InterPro" id="IPR036388">
    <property type="entry name" value="WH-like_DNA-bd_sf"/>
</dbReference>
<dbReference type="SUPFAM" id="SSF46894">
    <property type="entry name" value="C-terminal effector domain of the bipartite response regulators"/>
    <property type="match status" value="1"/>
</dbReference>
<dbReference type="Gene3D" id="3.30.870.10">
    <property type="entry name" value="Endonuclease Chain A"/>
    <property type="match status" value="1"/>
</dbReference>
<keyword evidence="3" id="KW-1185">Reference proteome</keyword>
<dbReference type="GeneID" id="91530141"/>
<gene>
    <name evidence="2" type="ORF">E5082_09430</name>
</gene>
<accession>A0A4Z1DKF6</accession>
<comment type="caution">
    <text evidence="2">The sequence shown here is derived from an EMBL/GenBank/DDBJ whole genome shotgun (WGS) entry which is preliminary data.</text>
</comment>
<dbReference type="PANTHER" id="PTHR34293:SF1">
    <property type="entry name" value="HTH-TYPE TRANSCRIPTIONAL REGULATOR TRMBL2"/>
    <property type="match status" value="1"/>
</dbReference>
<dbReference type="GO" id="GO:0003677">
    <property type="term" value="F:DNA binding"/>
    <property type="evidence" value="ECO:0007669"/>
    <property type="project" value="InterPro"/>
</dbReference>
<dbReference type="SUPFAM" id="SSF56024">
    <property type="entry name" value="Phospholipase D/nuclease"/>
    <property type="match status" value="1"/>
</dbReference>
<evidence type="ECO:0000256" key="1">
    <source>
        <dbReference type="SAM" id="MobiDB-lite"/>
    </source>
</evidence>
<dbReference type="RefSeq" id="WP_135790828.1">
    <property type="nucleotide sequence ID" value="NZ_BNBQ01000003.1"/>
</dbReference>
<evidence type="ECO:0000313" key="2">
    <source>
        <dbReference type="EMBL" id="TGN84603.1"/>
    </source>
</evidence>
<feature type="region of interest" description="Disordered" evidence="1">
    <location>
        <begin position="1"/>
        <end position="27"/>
    </location>
</feature>
<feature type="compositionally biased region" description="Basic and acidic residues" evidence="1">
    <location>
        <begin position="1"/>
        <end position="15"/>
    </location>
</feature>
<dbReference type="Gene3D" id="1.10.10.10">
    <property type="entry name" value="Winged helix-like DNA-binding domain superfamily/Winged helix DNA-binding domain"/>
    <property type="match status" value="1"/>
</dbReference>
<protein>
    <recommendedName>
        <fullName evidence="4">LuxR family transcriptional regulator</fullName>
    </recommendedName>
</protein>
<dbReference type="AlphaFoldDB" id="A0A4Z1DKF6"/>
<organism evidence="2 3">
    <name type="scientific">Streptomyces griseoluteus</name>
    <dbReference type="NCBI Taxonomy" id="29306"/>
    <lineage>
        <taxon>Bacteria</taxon>
        <taxon>Bacillati</taxon>
        <taxon>Actinomycetota</taxon>
        <taxon>Actinomycetes</taxon>
        <taxon>Kitasatosporales</taxon>
        <taxon>Streptomycetaceae</taxon>
        <taxon>Streptomyces</taxon>
    </lineage>
</organism>
<dbReference type="InterPro" id="IPR016032">
    <property type="entry name" value="Sig_transdc_resp-reg_C-effctor"/>
</dbReference>
<evidence type="ECO:0008006" key="4">
    <source>
        <dbReference type="Google" id="ProtNLM"/>
    </source>
</evidence>
<proteinExistence type="predicted"/>